<evidence type="ECO:0000313" key="3">
    <source>
        <dbReference type="Proteomes" id="UP000292085"/>
    </source>
</evidence>
<dbReference type="InterPro" id="IPR016181">
    <property type="entry name" value="Acyl_CoA_acyltransferase"/>
</dbReference>
<keyword evidence="2" id="KW-0808">Transferase</keyword>
<protein>
    <submittedName>
        <fullName evidence="2">GNAT family N-acetyltransferase</fullName>
    </submittedName>
</protein>
<dbReference type="Proteomes" id="UP000292085">
    <property type="component" value="Unassembled WGS sequence"/>
</dbReference>
<dbReference type="Pfam" id="PF13549">
    <property type="entry name" value="ATP-grasp_5"/>
    <property type="match status" value="1"/>
</dbReference>
<dbReference type="SUPFAM" id="SSF55729">
    <property type="entry name" value="Acyl-CoA N-acyltransferases (Nat)"/>
    <property type="match status" value="1"/>
</dbReference>
<dbReference type="PROSITE" id="PS51186">
    <property type="entry name" value="GNAT"/>
    <property type="match status" value="1"/>
</dbReference>
<accession>A0A4Q6XXP1</accession>
<dbReference type="InterPro" id="IPR000182">
    <property type="entry name" value="GNAT_dom"/>
</dbReference>
<evidence type="ECO:0000259" key="1">
    <source>
        <dbReference type="PROSITE" id="PS51186"/>
    </source>
</evidence>
<gene>
    <name evidence="2" type="ORF">EWE75_07425</name>
</gene>
<feature type="domain" description="N-acetyltransferase" evidence="1">
    <location>
        <begin position="112"/>
        <end position="271"/>
    </location>
</feature>
<dbReference type="Gene3D" id="3.40.630.30">
    <property type="match status" value="1"/>
</dbReference>
<organism evidence="2 3">
    <name type="scientific">Sphingomonas populi</name>
    <dbReference type="NCBI Taxonomy" id="2484750"/>
    <lineage>
        <taxon>Bacteria</taxon>
        <taxon>Pseudomonadati</taxon>
        <taxon>Pseudomonadota</taxon>
        <taxon>Alphaproteobacteria</taxon>
        <taxon>Sphingomonadales</taxon>
        <taxon>Sphingomonadaceae</taxon>
        <taxon>Sphingomonas</taxon>
    </lineage>
</organism>
<dbReference type="GO" id="GO:0016747">
    <property type="term" value="F:acyltransferase activity, transferring groups other than amino-acyl groups"/>
    <property type="evidence" value="ECO:0007669"/>
    <property type="project" value="InterPro"/>
</dbReference>
<name>A0A4Q6XXP1_9SPHN</name>
<comment type="caution">
    <text evidence="2">The sequence shown here is derived from an EMBL/GenBank/DDBJ whole genome shotgun (WGS) entry which is preliminary data.</text>
</comment>
<dbReference type="Pfam" id="PF00583">
    <property type="entry name" value="Acetyltransf_1"/>
    <property type="match status" value="1"/>
</dbReference>
<dbReference type="OrthoDB" id="9807426at2"/>
<sequence>MRSGSSQRARDSMTIRNLSALSRPASVASIGGSSPAGSIGADVLDAVSAMCVALPDVLEVDINPLIVDQHGVVALDAPVAVAASAVTQPGLVPAPMPLHWSADLETRSGLRIFVRPVRADDEALLAEFFEHVTPDDLRYRFLSSVDHVGHDRLAMMTRVDYLRTISFLAFDQTRTSVIATAMLATDPDRTHAEVALVTRADMKGRGVSWSLFDHVLRYARAERIGTVEAIEYADHEAAIRMEREMGFVAEADADDPSMRIVRRVFPVEDAV</sequence>
<proteinExistence type="predicted"/>
<dbReference type="AlphaFoldDB" id="A0A4Q6XXP1"/>
<dbReference type="Gene3D" id="3.30.470.20">
    <property type="entry name" value="ATP-grasp fold, B domain"/>
    <property type="match status" value="1"/>
</dbReference>
<reference evidence="2 3" key="1">
    <citation type="submission" date="2019-02" db="EMBL/GenBank/DDBJ databases">
        <authorList>
            <person name="Li Y."/>
        </authorList>
    </citation>
    <scope>NUCLEOTIDE SEQUENCE [LARGE SCALE GENOMIC DNA]</scope>
    <source>
        <strain evidence="2 3">3-7</strain>
    </source>
</reference>
<keyword evidence="3" id="KW-1185">Reference proteome</keyword>
<evidence type="ECO:0000313" key="2">
    <source>
        <dbReference type="EMBL" id="RZF65190.1"/>
    </source>
</evidence>
<dbReference type="EMBL" id="SGIS01000008">
    <property type="protein sequence ID" value="RZF65190.1"/>
    <property type="molecule type" value="Genomic_DNA"/>
</dbReference>